<gene>
    <name evidence="1" type="ORF">SLEP1_g47947</name>
</gene>
<evidence type="ECO:0000313" key="2">
    <source>
        <dbReference type="Proteomes" id="UP001054252"/>
    </source>
</evidence>
<accession>A0AAV5LS45</accession>
<dbReference type="Proteomes" id="UP001054252">
    <property type="component" value="Unassembled WGS sequence"/>
</dbReference>
<proteinExistence type="predicted"/>
<comment type="caution">
    <text evidence="1">The sequence shown here is derived from an EMBL/GenBank/DDBJ whole genome shotgun (WGS) entry which is preliminary data.</text>
</comment>
<dbReference type="AlphaFoldDB" id="A0AAV5LS45"/>
<dbReference type="EMBL" id="BPVZ01000140">
    <property type="protein sequence ID" value="GKV40280.1"/>
    <property type="molecule type" value="Genomic_DNA"/>
</dbReference>
<organism evidence="1 2">
    <name type="scientific">Rubroshorea leprosula</name>
    <dbReference type="NCBI Taxonomy" id="152421"/>
    <lineage>
        <taxon>Eukaryota</taxon>
        <taxon>Viridiplantae</taxon>
        <taxon>Streptophyta</taxon>
        <taxon>Embryophyta</taxon>
        <taxon>Tracheophyta</taxon>
        <taxon>Spermatophyta</taxon>
        <taxon>Magnoliopsida</taxon>
        <taxon>eudicotyledons</taxon>
        <taxon>Gunneridae</taxon>
        <taxon>Pentapetalae</taxon>
        <taxon>rosids</taxon>
        <taxon>malvids</taxon>
        <taxon>Malvales</taxon>
        <taxon>Dipterocarpaceae</taxon>
        <taxon>Rubroshorea</taxon>
    </lineage>
</organism>
<evidence type="ECO:0000313" key="1">
    <source>
        <dbReference type="EMBL" id="GKV40280.1"/>
    </source>
</evidence>
<keyword evidence="2" id="KW-1185">Reference proteome</keyword>
<protein>
    <submittedName>
        <fullName evidence="1">Uncharacterized protein</fullName>
    </submittedName>
</protein>
<sequence length="34" mass="3961">MTPSLHILYWIICWGILGEREWGGLENKSSKNPM</sequence>
<reference evidence="1 2" key="1">
    <citation type="journal article" date="2021" name="Commun. Biol.">
        <title>The genome of Shorea leprosula (Dipterocarpaceae) highlights the ecological relevance of drought in aseasonal tropical rainforests.</title>
        <authorList>
            <person name="Ng K.K.S."/>
            <person name="Kobayashi M.J."/>
            <person name="Fawcett J.A."/>
            <person name="Hatakeyama M."/>
            <person name="Paape T."/>
            <person name="Ng C.H."/>
            <person name="Ang C.C."/>
            <person name="Tnah L.H."/>
            <person name="Lee C.T."/>
            <person name="Nishiyama T."/>
            <person name="Sese J."/>
            <person name="O'Brien M.J."/>
            <person name="Copetti D."/>
            <person name="Mohd Noor M.I."/>
            <person name="Ong R.C."/>
            <person name="Putra M."/>
            <person name="Sireger I.Z."/>
            <person name="Indrioko S."/>
            <person name="Kosugi Y."/>
            <person name="Izuno A."/>
            <person name="Isagi Y."/>
            <person name="Lee S.L."/>
            <person name="Shimizu K.K."/>
        </authorList>
    </citation>
    <scope>NUCLEOTIDE SEQUENCE [LARGE SCALE GENOMIC DNA]</scope>
    <source>
        <strain evidence="1">214</strain>
    </source>
</reference>
<name>A0AAV5LS45_9ROSI</name>